<feature type="domain" description="Alpha/beta hydrolase fold-3" evidence="2">
    <location>
        <begin position="75"/>
        <end position="271"/>
    </location>
</feature>
<dbReference type="PANTHER" id="PTHR48081:SF8">
    <property type="entry name" value="ALPHA_BETA HYDROLASE FOLD-3 DOMAIN-CONTAINING PROTEIN-RELATED"/>
    <property type="match status" value="1"/>
</dbReference>
<dbReference type="Pfam" id="PF07859">
    <property type="entry name" value="Abhydrolase_3"/>
    <property type="match status" value="1"/>
</dbReference>
<dbReference type="GO" id="GO:0016787">
    <property type="term" value="F:hydrolase activity"/>
    <property type="evidence" value="ECO:0007669"/>
    <property type="project" value="UniProtKB-KW"/>
</dbReference>
<name>A0A8T3VAC0_9EURY</name>
<evidence type="ECO:0000259" key="2">
    <source>
        <dbReference type="Pfam" id="PF07859"/>
    </source>
</evidence>
<accession>A0A8T3VAC0</accession>
<dbReference type="AlphaFoldDB" id="A0A8T3VAC0"/>
<sequence>MSIMAKVIERVLEKRHREYVDDAEKARKHMQERSLEEDEPYKIPKMIYHTKVESKDLFGCQIVTFNDNENSEYLVIYLHGGIYVNEIRLPHILFCDKLAKKINGSVFAPVYPLAPNHTYEESYEIVEKLYDYLLTMDKPVIIMGDSAGGGFSAAFCEYLATNDMPQPKNLILISPWVDVSMSGNYDEVEFDPMLGVDGLREMGKAWAGELDSKDYKISPLFGEVKKLPKTTLFVGTHEILYPDIVKFHDKLKDNCVDAELIVGKEMTHVYAVYPLMPEAKEALNHIVKTIKDYNK</sequence>
<evidence type="ECO:0000313" key="3">
    <source>
        <dbReference type="EMBL" id="MBE6504677.1"/>
    </source>
</evidence>
<dbReference type="InterPro" id="IPR029058">
    <property type="entry name" value="AB_hydrolase_fold"/>
</dbReference>
<dbReference type="Gene3D" id="3.40.50.1820">
    <property type="entry name" value="alpha/beta hydrolase"/>
    <property type="match status" value="1"/>
</dbReference>
<dbReference type="RefSeq" id="WP_303736321.1">
    <property type="nucleotide sequence ID" value="NZ_SUTE01000022.1"/>
</dbReference>
<evidence type="ECO:0000313" key="4">
    <source>
        <dbReference type="Proteomes" id="UP000762703"/>
    </source>
</evidence>
<comment type="caution">
    <text evidence="3">The sequence shown here is derived from an EMBL/GenBank/DDBJ whole genome shotgun (WGS) entry which is preliminary data.</text>
</comment>
<dbReference type="EMBL" id="SUTE01000022">
    <property type="protein sequence ID" value="MBE6504677.1"/>
    <property type="molecule type" value="Genomic_DNA"/>
</dbReference>
<organism evidence="3 4">
    <name type="scientific">Methanobrevibacter millerae</name>
    <dbReference type="NCBI Taxonomy" id="230361"/>
    <lineage>
        <taxon>Archaea</taxon>
        <taxon>Methanobacteriati</taxon>
        <taxon>Methanobacteriota</taxon>
        <taxon>Methanomada group</taxon>
        <taxon>Methanobacteria</taxon>
        <taxon>Methanobacteriales</taxon>
        <taxon>Methanobacteriaceae</taxon>
        <taxon>Methanobrevibacter</taxon>
    </lineage>
</organism>
<reference evidence="3" key="1">
    <citation type="submission" date="2019-04" db="EMBL/GenBank/DDBJ databases">
        <title>Evolution of Biomass-Degrading Anaerobic Consortia Revealed by Metagenomics.</title>
        <authorList>
            <person name="Peng X."/>
        </authorList>
    </citation>
    <scope>NUCLEOTIDE SEQUENCE</scope>
    <source>
        <strain evidence="3">SIG12</strain>
    </source>
</reference>
<dbReference type="SUPFAM" id="SSF53474">
    <property type="entry name" value="alpha/beta-Hydrolases"/>
    <property type="match status" value="1"/>
</dbReference>
<dbReference type="InterPro" id="IPR013094">
    <property type="entry name" value="AB_hydrolase_3"/>
</dbReference>
<dbReference type="InterPro" id="IPR050300">
    <property type="entry name" value="GDXG_lipolytic_enzyme"/>
</dbReference>
<evidence type="ECO:0000256" key="1">
    <source>
        <dbReference type="ARBA" id="ARBA00022801"/>
    </source>
</evidence>
<gene>
    <name evidence="3" type="ORF">E7Z73_02880</name>
</gene>
<protein>
    <submittedName>
        <fullName evidence="3">Alpha/beta hydrolase</fullName>
    </submittedName>
</protein>
<keyword evidence="1 3" id="KW-0378">Hydrolase</keyword>
<proteinExistence type="predicted"/>
<dbReference type="PANTHER" id="PTHR48081">
    <property type="entry name" value="AB HYDROLASE SUPERFAMILY PROTEIN C4A8.06C"/>
    <property type="match status" value="1"/>
</dbReference>
<dbReference type="Proteomes" id="UP000762703">
    <property type="component" value="Unassembled WGS sequence"/>
</dbReference>